<organism evidence="1 2">
    <name type="scientific">Leucothrix pacifica</name>
    <dbReference type="NCBI Taxonomy" id="1247513"/>
    <lineage>
        <taxon>Bacteria</taxon>
        <taxon>Pseudomonadati</taxon>
        <taxon>Pseudomonadota</taxon>
        <taxon>Gammaproteobacteria</taxon>
        <taxon>Thiotrichales</taxon>
        <taxon>Thiotrichaceae</taxon>
        <taxon>Leucothrix</taxon>
    </lineage>
</organism>
<sequence length="122" mass="14108">TFNHNSNAPDGRVLKSDTTIGKNYLSEPEIKQLERTVSGFFDYIEGIIERRSSFTMEGFAESVNKFLAFNEYEILEGYGKVSRAQAKEKAFAEYDKFNKQQKIESDFDREVKALLTRKESDE</sequence>
<dbReference type="PANTHER" id="PTHR35810:SF1">
    <property type="entry name" value="CYTOPLASMIC PROTEIN"/>
    <property type="match status" value="1"/>
</dbReference>
<dbReference type="OrthoDB" id="9802752at2"/>
<dbReference type="InterPro" id="IPR011204">
    <property type="entry name" value="Virulence_RhuM-like"/>
</dbReference>
<proteinExistence type="predicted"/>
<dbReference type="Proteomes" id="UP000245539">
    <property type="component" value="Unassembled WGS sequence"/>
</dbReference>
<name>A0A317CAD5_9GAMM</name>
<dbReference type="RefSeq" id="WP_146203493.1">
    <property type="nucleotide sequence ID" value="NZ_QGKM01000045.1"/>
</dbReference>
<accession>A0A317CAD5</accession>
<dbReference type="AlphaFoldDB" id="A0A317CAD5"/>
<evidence type="ECO:0000313" key="2">
    <source>
        <dbReference type="Proteomes" id="UP000245539"/>
    </source>
</evidence>
<comment type="caution">
    <text evidence="1">The sequence shown here is derived from an EMBL/GenBank/DDBJ whole genome shotgun (WGS) entry which is preliminary data.</text>
</comment>
<dbReference type="PANTHER" id="PTHR35810">
    <property type="entry name" value="CYTOPLASMIC PROTEIN-RELATED"/>
    <property type="match status" value="1"/>
</dbReference>
<feature type="non-terminal residue" evidence="1">
    <location>
        <position position="1"/>
    </location>
</feature>
<dbReference type="EMBL" id="QGKM01000045">
    <property type="protein sequence ID" value="PWQ95508.1"/>
    <property type="molecule type" value="Genomic_DNA"/>
</dbReference>
<keyword evidence="2" id="KW-1185">Reference proteome</keyword>
<reference evidence="1 2" key="1">
    <citation type="submission" date="2018-05" db="EMBL/GenBank/DDBJ databases">
        <title>Leucothrix arctica sp. nov., isolated from Arctic seawater.</title>
        <authorList>
            <person name="Choi A."/>
            <person name="Baek K."/>
        </authorList>
    </citation>
    <scope>NUCLEOTIDE SEQUENCE [LARGE SCALE GENOMIC DNA]</scope>
    <source>
        <strain evidence="1 2">JCM 18388</strain>
    </source>
</reference>
<dbReference type="Pfam" id="PF13310">
    <property type="entry name" value="Virulence_RhuM"/>
    <property type="match status" value="1"/>
</dbReference>
<gene>
    <name evidence="1" type="ORF">DKW60_14940</name>
</gene>
<evidence type="ECO:0000313" key="1">
    <source>
        <dbReference type="EMBL" id="PWQ95508.1"/>
    </source>
</evidence>
<protein>
    <submittedName>
        <fullName evidence="1">Cell filamentation protein Fic</fullName>
    </submittedName>
</protein>